<proteinExistence type="predicted"/>
<dbReference type="RefSeq" id="WP_166654201.1">
    <property type="nucleotide sequence ID" value="NZ_SNZH01000012.1"/>
</dbReference>
<dbReference type="SUPFAM" id="SSF52540">
    <property type="entry name" value="P-loop containing nucleoside triphosphate hydrolases"/>
    <property type="match status" value="1"/>
</dbReference>
<evidence type="ECO:0000256" key="1">
    <source>
        <dbReference type="SAM" id="MobiDB-lite"/>
    </source>
</evidence>
<organism evidence="2 3">
    <name type="scientific">Tahibacter aquaticus</name>
    <dbReference type="NCBI Taxonomy" id="520092"/>
    <lineage>
        <taxon>Bacteria</taxon>
        <taxon>Pseudomonadati</taxon>
        <taxon>Pseudomonadota</taxon>
        <taxon>Gammaproteobacteria</taxon>
        <taxon>Lysobacterales</taxon>
        <taxon>Rhodanobacteraceae</taxon>
        <taxon>Tahibacter</taxon>
    </lineage>
</organism>
<evidence type="ECO:0000313" key="3">
    <source>
        <dbReference type="Proteomes" id="UP000295293"/>
    </source>
</evidence>
<accession>A0A4R6YSA4</accession>
<dbReference type="InterPro" id="IPR027417">
    <property type="entry name" value="P-loop_NTPase"/>
</dbReference>
<dbReference type="Proteomes" id="UP000295293">
    <property type="component" value="Unassembled WGS sequence"/>
</dbReference>
<feature type="region of interest" description="Disordered" evidence="1">
    <location>
        <begin position="1"/>
        <end position="20"/>
    </location>
</feature>
<dbReference type="EMBL" id="SNZH01000012">
    <property type="protein sequence ID" value="TDR40858.1"/>
    <property type="molecule type" value="Genomic_DNA"/>
</dbReference>
<name>A0A4R6YSA4_9GAMM</name>
<protein>
    <submittedName>
        <fullName evidence="2">AAA domain-containing protein</fullName>
    </submittedName>
</protein>
<keyword evidence="3" id="KW-1185">Reference proteome</keyword>
<gene>
    <name evidence="2" type="ORF">DFR29_112172</name>
</gene>
<evidence type="ECO:0000313" key="2">
    <source>
        <dbReference type="EMBL" id="TDR40858.1"/>
    </source>
</evidence>
<dbReference type="Gene3D" id="3.40.50.300">
    <property type="entry name" value="P-loop containing nucleotide triphosphate hydrolases"/>
    <property type="match status" value="1"/>
</dbReference>
<dbReference type="Pfam" id="PF13671">
    <property type="entry name" value="AAA_33"/>
    <property type="match status" value="1"/>
</dbReference>
<comment type="caution">
    <text evidence="2">The sequence shown here is derived from an EMBL/GenBank/DDBJ whole genome shotgun (WGS) entry which is preliminary data.</text>
</comment>
<sequence length="240" mass="25703">MNTAPTPVPLNRHGPTLAPQRRGKPVVVALMGLPGAGKSLVARALADQLDYRRVDRDAIRHAMFPRCSYSFVEKRASFRGVLLALEVNCMLGESSVIDGCTFSRRADLARVDQVVRQYGHAPVVLFLDCPSALARERIARDVAENRHLARDRHPDIVGEVLARMEPPPPGALSIDARLPAAEVCRLAVEAVARVAGIENLAAANPGALKPSTWKPGALPLPARAPAAVVLFSACVPARAL</sequence>
<dbReference type="AlphaFoldDB" id="A0A4R6YSA4"/>
<reference evidence="2 3" key="1">
    <citation type="submission" date="2019-03" db="EMBL/GenBank/DDBJ databases">
        <title>Genomic Encyclopedia of Type Strains, Phase IV (KMG-IV): sequencing the most valuable type-strain genomes for metagenomic binning, comparative biology and taxonomic classification.</title>
        <authorList>
            <person name="Goeker M."/>
        </authorList>
    </citation>
    <scope>NUCLEOTIDE SEQUENCE [LARGE SCALE GENOMIC DNA]</scope>
    <source>
        <strain evidence="2 3">DSM 21667</strain>
    </source>
</reference>